<dbReference type="OrthoDB" id="10040024at2759"/>
<dbReference type="Proteomes" id="UP000012073">
    <property type="component" value="Unassembled WGS sequence"/>
</dbReference>
<evidence type="ECO:0000313" key="7">
    <source>
        <dbReference type="EMBL" id="CDF33137.1"/>
    </source>
</evidence>
<comment type="similarity">
    <text evidence="5">Belongs to the SURF1 family.</text>
</comment>
<dbReference type="PANTHER" id="PTHR23427">
    <property type="entry name" value="SURFEIT LOCUS PROTEIN"/>
    <property type="match status" value="1"/>
</dbReference>
<dbReference type="RefSeq" id="XP_005712940.1">
    <property type="nucleotide sequence ID" value="XM_005712883.1"/>
</dbReference>
<accession>R7Q3N1</accession>
<keyword evidence="4 5" id="KW-0472">Membrane</keyword>
<dbReference type="STRING" id="2769.R7Q3N1"/>
<keyword evidence="5" id="KW-0496">Mitochondrion</keyword>
<reference evidence="8" key="1">
    <citation type="journal article" date="2013" name="Proc. Natl. Acad. Sci. U.S.A.">
        <title>Genome structure and metabolic features in the red seaweed Chondrus crispus shed light on evolution of the Archaeplastida.</title>
        <authorList>
            <person name="Collen J."/>
            <person name="Porcel B."/>
            <person name="Carre W."/>
            <person name="Ball S.G."/>
            <person name="Chaparro C."/>
            <person name="Tonon T."/>
            <person name="Barbeyron T."/>
            <person name="Michel G."/>
            <person name="Noel B."/>
            <person name="Valentin K."/>
            <person name="Elias M."/>
            <person name="Artiguenave F."/>
            <person name="Arun A."/>
            <person name="Aury J.M."/>
            <person name="Barbosa-Neto J.F."/>
            <person name="Bothwell J.H."/>
            <person name="Bouget F.Y."/>
            <person name="Brillet L."/>
            <person name="Cabello-Hurtado F."/>
            <person name="Capella-Gutierrez S."/>
            <person name="Charrier B."/>
            <person name="Cladiere L."/>
            <person name="Cock J.M."/>
            <person name="Coelho S.M."/>
            <person name="Colleoni C."/>
            <person name="Czjzek M."/>
            <person name="Da Silva C."/>
            <person name="Delage L."/>
            <person name="Denoeud F."/>
            <person name="Deschamps P."/>
            <person name="Dittami S.M."/>
            <person name="Gabaldon T."/>
            <person name="Gachon C.M."/>
            <person name="Groisillier A."/>
            <person name="Herve C."/>
            <person name="Jabbari K."/>
            <person name="Katinka M."/>
            <person name="Kloareg B."/>
            <person name="Kowalczyk N."/>
            <person name="Labadie K."/>
            <person name="Leblanc C."/>
            <person name="Lopez P.J."/>
            <person name="McLachlan D.H."/>
            <person name="Meslet-Cladiere L."/>
            <person name="Moustafa A."/>
            <person name="Nehr Z."/>
            <person name="Nyvall Collen P."/>
            <person name="Panaud O."/>
            <person name="Partensky F."/>
            <person name="Poulain J."/>
            <person name="Rensing S.A."/>
            <person name="Rousvoal S."/>
            <person name="Samson G."/>
            <person name="Symeonidi A."/>
            <person name="Weissenbach J."/>
            <person name="Zambounis A."/>
            <person name="Wincker P."/>
            <person name="Boyen C."/>
        </authorList>
    </citation>
    <scope>NUCLEOTIDE SEQUENCE [LARGE SCALE GENOMIC DNA]</scope>
    <source>
        <strain evidence="8">cv. Stackhouse</strain>
    </source>
</reference>
<name>R7Q3N1_CHOCR</name>
<feature type="region of interest" description="Disordered" evidence="6">
    <location>
        <begin position="18"/>
        <end position="44"/>
    </location>
</feature>
<comment type="function">
    <text evidence="5">Probably involved in the biogenesis of the COX complex.</text>
</comment>
<feature type="transmembrane region" description="Helical" evidence="5">
    <location>
        <begin position="52"/>
        <end position="71"/>
    </location>
</feature>
<dbReference type="Pfam" id="PF02104">
    <property type="entry name" value="SURF1"/>
    <property type="match status" value="1"/>
</dbReference>
<protein>
    <recommendedName>
        <fullName evidence="5">SURF1-like protein</fullName>
    </recommendedName>
</protein>
<evidence type="ECO:0000256" key="6">
    <source>
        <dbReference type="SAM" id="MobiDB-lite"/>
    </source>
</evidence>
<evidence type="ECO:0000256" key="4">
    <source>
        <dbReference type="ARBA" id="ARBA00023136"/>
    </source>
</evidence>
<evidence type="ECO:0000256" key="1">
    <source>
        <dbReference type="ARBA" id="ARBA00004370"/>
    </source>
</evidence>
<evidence type="ECO:0000256" key="2">
    <source>
        <dbReference type="ARBA" id="ARBA00022692"/>
    </source>
</evidence>
<dbReference type="PhylomeDB" id="R7Q3N1"/>
<comment type="subcellular location">
    <subcellularLocation>
        <location evidence="1">Membrane</location>
    </subcellularLocation>
    <subcellularLocation>
        <location evidence="5">Mitochondrion inner membrane</location>
        <topology evidence="5">Multi-pass membrane protein</topology>
    </subcellularLocation>
</comment>
<comment type="caution">
    <text evidence="5">Lacks conserved residue(s) required for the propagation of feature annotation.</text>
</comment>
<dbReference type="OMA" id="WYSRDVA"/>
<evidence type="ECO:0000256" key="5">
    <source>
        <dbReference type="RuleBase" id="RU363076"/>
    </source>
</evidence>
<gene>
    <name evidence="7" type="ORF">CHC_T00001990001</name>
</gene>
<dbReference type="InterPro" id="IPR002994">
    <property type="entry name" value="Surf1/Shy1"/>
</dbReference>
<dbReference type="EMBL" id="HG001635">
    <property type="protein sequence ID" value="CDF33137.1"/>
    <property type="molecule type" value="Genomic_DNA"/>
</dbReference>
<keyword evidence="8" id="KW-1185">Reference proteome</keyword>
<dbReference type="GeneID" id="17320655"/>
<dbReference type="InterPro" id="IPR045214">
    <property type="entry name" value="Surf1/Surf4"/>
</dbReference>
<keyword evidence="3 5" id="KW-1133">Transmembrane helix</keyword>
<dbReference type="PROSITE" id="PS50895">
    <property type="entry name" value="SURF1"/>
    <property type="match status" value="1"/>
</dbReference>
<dbReference type="PANTHER" id="PTHR23427:SF2">
    <property type="entry name" value="SURFEIT LOCUS PROTEIN 1"/>
    <property type="match status" value="1"/>
</dbReference>
<keyword evidence="5" id="KW-0999">Mitochondrion inner membrane</keyword>
<dbReference type="KEGG" id="ccp:CHC_T00001990001"/>
<dbReference type="CDD" id="cd06662">
    <property type="entry name" value="SURF1"/>
    <property type="match status" value="1"/>
</dbReference>
<organism evidence="7 8">
    <name type="scientific">Chondrus crispus</name>
    <name type="common">Carrageen Irish moss</name>
    <name type="synonym">Polymorpha crispa</name>
    <dbReference type="NCBI Taxonomy" id="2769"/>
    <lineage>
        <taxon>Eukaryota</taxon>
        <taxon>Rhodophyta</taxon>
        <taxon>Florideophyceae</taxon>
        <taxon>Rhodymeniophycidae</taxon>
        <taxon>Gigartinales</taxon>
        <taxon>Gigartinaceae</taxon>
        <taxon>Chondrus</taxon>
    </lineage>
</organism>
<evidence type="ECO:0000313" key="8">
    <source>
        <dbReference type="Proteomes" id="UP000012073"/>
    </source>
</evidence>
<dbReference type="GO" id="GO:0005743">
    <property type="term" value="C:mitochondrial inner membrane"/>
    <property type="evidence" value="ECO:0007669"/>
    <property type="project" value="UniProtKB-SubCell"/>
</dbReference>
<evidence type="ECO:0000256" key="3">
    <source>
        <dbReference type="ARBA" id="ARBA00022989"/>
    </source>
</evidence>
<sequence>MWASLRSKAVACNLRRCLTTSNPTPKRSPSRETPQATGGKQRAHQTGFSPQAALFFGVPIAVTFSLGVWQVRRLNRKIRLIKERENHLSAPPLAAADLFTASSDLDHRRVQVSGRFLHDAEITVGPRSAPKDLPSPVLQWGGSSGLQIITPMEMEDGKVILVNRGWVPQRLAQAPKRRHAVVSPHPFLTRVDSSTPTCDYEDGATGKSSLKTFTAVVRGCDEKNRFTPDNQPAKGEWYYIDPDAILHAHELCDGDTRAVVVELLEPLPRGGWPHPRSYNDLLEFRTPPSTHVTYATTWFCLSAALALLTRNRFRQRGRGRT</sequence>
<dbReference type="AlphaFoldDB" id="R7Q3N1"/>
<proteinExistence type="inferred from homology"/>
<keyword evidence="2 5" id="KW-0812">Transmembrane</keyword>
<dbReference type="Gramene" id="CDF33137">
    <property type="protein sequence ID" value="CDF33137"/>
    <property type="gene ID" value="CHC_T00001990001"/>
</dbReference>